<accession>A0ABZ1ZXQ0</accession>
<evidence type="ECO:0000313" key="3">
    <source>
        <dbReference type="Proteomes" id="UP001432209"/>
    </source>
</evidence>
<dbReference type="Pfam" id="PF19700">
    <property type="entry name" value="DUF6198"/>
    <property type="match status" value="1"/>
</dbReference>
<keyword evidence="1" id="KW-1133">Transmembrane helix</keyword>
<feature type="transmembrane region" description="Helical" evidence="1">
    <location>
        <begin position="92"/>
        <end position="111"/>
    </location>
</feature>
<reference evidence="2" key="1">
    <citation type="submission" date="2022-10" db="EMBL/GenBank/DDBJ databases">
        <title>The complete genomes of actinobacterial strains from the NBC collection.</title>
        <authorList>
            <person name="Joergensen T.S."/>
            <person name="Alvarez Arevalo M."/>
            <person name="Sterndorff E.B."/>
            <person name="Faurdal D."/>
            <person name="Vuksanovic O."/>
            <person name="Mourched A.-S."/>
            <person name="Charusanti P."/>
            <person name="Shaw S."/>
            <person name="Blin K."/>
            <person name="Weber T."/>
        </authorList>
    </citation>
    <scope>NUCLEOTIDE SEQUENCE</scope>
    <source>
        <strain evidence="2">NBC_01432</strain>
    </source>
</reference>
<dbReference type="RefSeq" id="WP_329074512.1">
    <property type="nucleotide sequence ID" value="NZ_CP109495.1"/>
</dbReference>
<dbReference type="EMBL" id="CP109495">
    <property type="protein sequence ID" value="WUX50866.1"/>
    <property type="molecule type" value="Genomic_DNA"/>
</dbReference>
<gene>
    <name evidence="2" type="ORF">OG442_04540</name>
</gene>
<evidence type="ECO:0008006" key="4">
    <source>
        <dbReference type="Google" id="ProtNLM"/>
    </source>
</evidence>
<dbReference type="PANTHER" id="PTHR40078:SF1">
    <property type="entry name" value="INTEGRAL MEMBRANE PROTEIN"/>
    <property type="match status" value="1"/>
</dbReference>
<dbReference type="PANTHER" id="PTHR40078">
    <property type="entry name" value="INTEGRAL MEMBRANE PROTEIN-RELATED"/>
    <property type="match status" value="1"/>
</dbReference>
<keyword evidence="1" id="KW-0472">Membrane</keyword>
<evidence type="ECO:0000256" key="1">
    <source>
        <dbReference type="SAM" id="Phobius"/>
    </source>
</evidence>
<protein>
    <recommendedName>
        <fullName evidence="4">Membrane protein YczE</fullName>
    </recommendedName>
</protein>
<name>A0ABZ1ZXQ0_STRNV</name>
<keyword evidence="1" id="KW-0812">Transmembrane</keyword>
<feature type="transmembrane region" description="Helical" evidence="1">
    <location>
        <begin position="65"/>
        <end position="85"/>
    </location>
</feature>
<sequence length="234" mass="25254">MSDTSRGQEPNSRLRRHVARHRGRYAVYLMGCLLFSTGAAFFIHADLGTDPLDVFALGLLEHAPLTIGIAQALVAVVCLAVWAGWNRRRPPVSPFVTFFLCGSVIDVLRAVDAAGLVPVRPGALMLVGVLLCTYGSALIIMSGIGIRAMDLVAITMTHRWRWPFWAAKGSLELILLVTGYLLGGPVGLGTVCFLVLVDTLIQPCMWLNARLFSLRNHGLDRPVPVSAEPGPATA</sequence>
<organism evidence="2 3">
    <name type="scientific">Streptomyces niveus</name>
    <name type="common">Streptomyces spheroides</name>
    <dbReference type="NCBI Taxonomy" id="193462"/>
    <lineage>
        <taxon>Bacteria</taxon>
        <taxon>Bacillati</taxon>
        <taxon>Actinomycetota</taxon>
        <taxon>Actinomycetes</taxon>
        <taxon>Kitasatosporales</taxon>
        <taxon>Streptomycetaceae</taxon>
        <taxon>Streptomyces</taxon>
    </lineage>
</organism>
<keyword evidence="3" id="KW-1185">Reference proteome</keyword>
<feature type="transmembrane region" description="Helical" evidence="1">
    <location>
        <begin position="25"/>
        <end position="45"/>
    </location>
</feature>
<dbReference type="InterPro" id="IPR038750">
    <property type="entry name" value="YczE/YyaS-like"/>
</dbReference>
<feature type="transmembrane region" description="Helical" evidence="1">
    <location>
        <begin position="123"/>
        <end position="141"/>
    </location>
</feature>
<dbReference type="Proteomes" id="UP001432209">
    <property type="component" value="Chromosome"/>
</dbReference>
<proteinExistence type="predicted"/>
<evidence type="ECO:0000313" key="2">
    <source>
        <dbReference type="EMBL" id="WUX50866.1"/>
    </source>
</evidence>